<evidence type="ECO:0000256" key="5">
    <source>
        <dbReference type="ARBA" id="ARBA00022840"/>
    </source>
</evidence>
<accession>A0AAV4FYG2</accession>
<keyword evidence="2" id="KW-0808">Transferase</keyword>
<evidence type="ECO:0000256" key="4">
    <source>
        <dbReference type="ARBA" id="ARBA00022777"/>
    </source>
</evidence>
<dbReference type="GO" id="GO:0004674">
    <property type="term" value="F:protein serine/threonine kinase activity"/>
    <property type="evidence" value="ECO:0007669"/>
    <property type="project" value="UniProtKB-KW"/>
</dbReference>
<dbReference type="EMBL" id="BMAT01001019">
    <property type="protein sequence ID" value="GFR78373.1"/>
    <property type="molecule type" value="Genomic_DNA"/>
</dbReference>
<dbReference type="InterPro" id="IPR000719">
    <property type="entry name" value="Prot_kinase_dom"/>
</dbReference>
<evidence type="ECO:0000313" key="8">
    <source>
        <dbReference type="Proteomes" id="UP000762676"/>
    </source>
</evidence>
<gene>
    <name evidence="7" type="ORF">ElyMa_000532600</name>
</gene>
<dbReference type="Gene3D" id="3.30.200.20">
    <property type="entry name" value="Phosphorylase Kinase, domain 1"/>
    <property type="match status" value="1"/>
</dbReference>
<comment type="caution">
    <text evidence="7">The sequence shown here is derived from an EMBL/GenBank/DDBJ whole genome shotgun (WGS) entry which is preliminary data.</text>
</comment>
<organism evidence="7 8">
    <name type="scientific">Elysia marginata</name>
    <dbReference type="NCBI Taxonomy" id="1093978"/>
    <lineage>
        <taxon>Eukaryota</taxon>
        <taxon>Metazoa</taxon>
        <taxon>Spiralia</taxon>
        <taxon>Lophotrochozoa</taxon>
        <taxon>Mollusca</taxon>
        <taxon>Gastropoda</taxon>
        <taxon>Heterobranchia</taxon>
        <taxon>Euthyneura</taxon>
        <taxon>Panpulmonata</taxon>
        <taxon>Sacoglossa</taxon>
        <taxon>Placobranchoidea</taxon>
        <taxon>Plakobranchidae</taxon>
        <taxon>Elysia</taxon>
    </lineage>
</organism>
<dbReference type="InterPro" id="IPR011009">
    <property type="entry name" value="Kinase-like_dom_sf"/>
</dbReference>
<evidence type="ECO:0000259" key="6">
    <source>
        <dbReference type="PROSITE" id="PS50011"/>
    </source>
</evidence>
<dbReference type="Gene3D" id="1.10.510.10">
    <property type="entry name" value="Transferase(Phosphotransferase) domain 1"/>
    <property type="match status" value="1"/>
</dbReference>
<evidence type="ECO:0000256" key="3">
    <source>
        <dbReference type="ARBA" id="ARBA00022741"/>
    </source>
</evidence>
<keyword evidence="3" id="KW-0547">Nucleotide-binding</keyword>
<feature type="domain" description="Protein kinase" evidence="6">
    <location>
        <begin position="95"/>
        <end position="372"/>
    </location>
</feature>
<keyword evidence="5" id="KW-0067">ATP-binding</keyword>
<keyword evidence="4 7" id="KW-0418">Kinase</keyword>
<dbReference type="PROSITE" id="PS50011">
    <property type="entry name" value="PROTEIN_KINASE_DOM"/>
    <property type="match status" value="1"/>
</dbReference>
<proteinExistence type="predicted"/>
<evidence type="ECO:0000256" key="2">
    <source>
        <dbReference type="ARBA" id="ARBA00022679"/>
    </source>
</evidence>
<dbReference type="PANTHER" id="PTHR24351">
    <property type="entry name" value="RIBOSOMAL PROTEIN S6 KINASE"/>
    <property type="match status" value="1"/>
</dbReference>
<evidence type="ECO:0000256" key="1">
    <source>
        <dbReference type="ARBA" id="ARBA00022527"/>
    </source>
</evidence>
<dbReference type="AlphaFoldDB" id="A0AAV4FYG2"/>
<dbReference type="Proteomes" id="UP000762676">
    <property type="component" value="Unassembled WGS sequence"/>
</dbReference>
<dbReference type="GO" id="GO:0005524">
    <property type="term" value="F:ATP binding"/>
    <property type="evidence" value="ECO:0007669"/>
    <property type="project" value="UniProtKB-KW"/>
</dbReference>
<dbReference type="Pfam" id="PF00069">
    <property type="entry name" value="Pkinase"/>
    <property type="match status" value="1"/>
</dbReference>
<reference evidence="7 8" key="1">
    <citation type="journal article" date="2021" name="Elife">
        <title>Chloroplast acquisition without the gene transfer in kleptoplastic sea slugs, Plakobranchus ocellatus.</title>
        <authorList>
            <person name="Maeda T."/>
            <person name="Takahashi S."/>
            <person name="Yoshida T."/>
            <person name="Shimamura S."/>
            <person name="Takaki Y."/>
            <person name="Nagai Y."/>
            <person name="Toyoda A."/>
            <person name="Suzuki Y."/>
            <person name="Arimoto A."/>
            <person name="Ishii H."/>
            <person name="Satoh N."/>
            <person name="Nishiyama T."/>
            <person name="Hasebe M."/>
            <person name="Maruyama T."/>
            <person name="Minagawa J."/>
            <person name="Obokata J."/>
            <person name="Shigenobu S."/>
        </authorList>
    </citation>
    <scope>NUCLEOTIDE SEQUENCE [LARGE SCALE GENOMIC DNA]</scope>
</reference>
<name>A0AAV4FYG2_9GAST</name>
<keyword evidence="8" id="KW-1185">Reference proteome</keyword>
<dbReference type="SMART" id="SM00220">
    <property type="entry name" value="S_TKc"/>
    <property type="match status" value="1"/>
</dbReference>
<sequence length="404" mass="46175">MTDPFILQTHHLPLYVLRHFNAARSLELKMASNKVYRERIKVTPENVTCPYYKQTVEPDLLFPVFTRDLYFSVFPAPIPDRRINDGNPTDHTAILKVLAQLGSGKIGKHFTAMRKDFTKYSCSKPLKRDLSMVVMLTEMDSKAVDYIDAVRVIEPFLLRKHPNPFLCRVMLNFRDCVPFQVERYYCVSEYWHEGASLCNMVQQSGRMHEDDARFYLSELTCAIEDVHERGKIFRCLSLCMLRLDPNGHLKVCPYTTCEQNLDCGKPCDPISRNCGDQFYASPEVVFGVDVKPVADWWSFGAIMYHLLTGQTPFSGCTLGELGKAITEEDPPYLPDLSSDAVDLMQLLLHKDPRRRAGWGDGGICTVKNHPFWSTINWMSVPQRYLKPPFAPAQKKPMFGLPSAS</sequence>
<evidence type="ECO:0000313" key="7">
    <source>
        <dbReference type="EMBL" id="GFR78373.1"/>
    </source>
</evidence>
<dbReference type="SUPFAM" id="SSF56112">
    <property type="entry name" value="Protein kinase-like (PK-like)"/>
    <property type="match status" value="1"/>
</dbReference>
<keyword evidence="1" id="KW-0723">Serine/threonine-protein kinase</keyword>
<protein>
    <submittedName>
        <fullName evidence="7">Protein kinase C</fullName>
    </submittedName>
</protein>